<dbReference type="OrthoDB" id="9795846at2"/>
<accession>A0A5M8FIB9</accession>
<dbReference type="EMBL" id="VWXX01000016">
    <property type="protein sequence ID" value="KAA6184663.1"/>
    <property type="molecule type" value="Genomic_DNA"/>
</dbReference>
<name>A0A5M8FIB9_9GAMM</name>
<proteinExistence type="predicted"/>
<dbReference type="RefSeq" id="WP_150093376.1">
    <property type="nucleotide sequence ID" value="NZ_JBFUOH010000119.1"/>
</dbReference>
<protein>
    <submittedName>
        <fullName evidence="1">Segregation and condensation protein A</fullName>
    </submittedName>
</protein>
<gene>
    <name evidence="1" type="ORF">F2Q65_11170</name>
</gene>
<evidence type="ECO:0000313" key="2">
    <source>
        <dbReference type="Proteomes" id="UP000322981"/>
    </source>
</evidence>
<sequence length="97" mass="10433">MSELSTEQQILIAMRKTLSAIVRDVTPPPGMKHPLSATTIEDVRHCFALISAREKELADAEGRGGERPYYTDQPPAAKVVPISGLRRGSNGSESGEG</sequence>
<keyword evidence="2" id="KW-1185">Reference proteome</keyword>
<comment type="caution">
    <text evidence="1">The sequence shown here is derived from an EMBL/GenBank/DDBJ whole genome shotgun (WGS) entry which is preliminary data.</text>
</comment>
<reference evidence="1 2" key="1">
    <citation type="submission" date="2019-09" db="EMBL/GenBank/DDBJ databases">
        <title>Whole-genome sequence of the purple sulfur bacterium Thiohalocapsa marina DSM 19078.</title>
        <authorList>
            <person name="Kyndt J.A."/>
            <person name="Meyer T.E."/>
        </authorList>
    </citation>
    <scope>NUCLEOTIDE SEQUENCE [LARGE SCALE GENOMIC DNA]</scope>
    <source>
        <strain evidence="1 2">DSM 19078</strain>
    </source>
</reference>
<organism evidence="1 2">
    <name type="scientific">Thiohalocapsa marina</name>
    <dbReference type="NCBI Taxonomy" id="424902"/>
    <lineage>
        <taxon>Bacteria</taxon>
        <taxon>Pseudomonadati</taxon>
        <taxon>Pseudomonadota</taxon>
        <taxon>Gammaproteobacteria</taxon>
        <taxon>Chromatiales</taxon>
        <taxon>Chromatiaceae</taxon>
        <taxon>Thiohalocapsa</taxon>
    </lineage>
</organism>
<evidence type="ECO:0000313" key="1">
    <source>
        <dbReference type="EMBL" id="KAA6184663.1"/>
    </source>
</evidence>
<dbReference type="Proteomes" id="UP000322981">
    <property type="component" value="Unassembled WGS sequence"/>
</dbReference>
<dbReference type="AlphaFoldDB" id="A0A5M8FIB9"/>